<dbReference type="RefSeq" id="WP_305013899.1">
    <property type="nucleotide sequence ID" value="NZ_JAUQSX010000015.1"/>
</dbReference>
<accession>A0ABT9AJP7</accession>
<evidence type="ECO:0000313" key="2">
    <source>
        <dbReference type="Proteomes" id="UP001167796"/>
    </source>
</evidence>
<protein>
    <submittedName>
        <fullName evidence="1">Uncharacterized protein</fullName>
    </submittedName>
</protein>
<reference evidence="1" key="1">
    <citation type="submission" date="2023-07" db="EMBL/GenBank/DDBJ databases">
        <authorList>
            <person name="Kim M.K."/>
        </authorList>
    </citation>
    <scope>NUCLEOTIDE SEQUENCE</scope>
    <source>
        <strain evidence="1">M29</strain>
    </source>
</reference>
<proteinExistence type="predicted"/>
<evidence type="ECO:0000313" key="1">
    <source>
        <dbReference type="EMBL" id="MDO7849231.1"/>
    </source>
</evidence>
<comment type="caution">
    <text evidence="1">The sequence shown here is derived from an EMBL/GenBank/DDBJ whole genome shotgun (WGS) entry which is preliminary data.</text>
</comment>
<gene>
    <name evidence="1" type="ORF">Q5H92_22900</name>
</gene>
<name>A0ABT9AJP7_9BACT</name>
<organism evidence="1 2">
    <name type="scientific">Hymenobacter mellowenesis</name>
    <dbReference type="NCBI Taxonomy" id="3063995"/>
    <lineage>
        <taxon>Bacteria</taxon>
        <taxon>Pseudomonadati</taxon>
        <taxon>Bacteroidota</taxon>
        <taxon>Cytophagia</taxon>
        <taxon>Cytophagales</taxon>
        <taxon>Hymenobacteraceae</taxon>
        <taxon>Hymenobacter</taxon>
    </lineage>
</organism>
<dbReference type="EMBL" id="JAUQSX010000015">
    <property type="protein sequence ID" value="MDO7849231.1"/>
    <property type="molecule type" value="Genomic_DNA"/>
</dbReference>
<keyword evidence="2" id="KW-1185">Reference proteome</keyword>
<sequence length="443" mass="49972">MSVYINPSGSFGFIEGTNALVKLGTATGPTPGAATTNSLVKPIGGNADVAFWGEDNLFPQQVVADMEENTSLATMLQWKAKAWYGGGLIYGLVTFDEKGEEVFKQVRLPEVQEFIRRSNLKRFGIEALVDISVFSQAFPELILSRDRKQIVSVSTQDACYCRYAKAKTANDIMKRLYINANWANGGRYDDEYTTTVPVLDPYYDAVEGLRARTDGFKYIYPISFPSPDKSEYQLASWNTVRRSGWLDMAKAVLEFKRNLMKQYLSIEWMIEVHPEYWKWKFKDWDDKDEEERRRLIKQELTTFSDVMTGSNGAGKSLMTTTVQNSKGEDVAAFKVTPMDKKMSEGLLNEDSQEAHSHVFTAGGVAPTLMGIQPGKNMGAGSGSDARVAFNNFISTSTFEQDLVLEVLHFIRDYNGWPENLEFRFKQPLIMTMDKGKQVQQQTS</sequence>
<dbReference type="Proteomes" id="UP001167796">
    <property type="component" value="Unassembled WGS sequence"/>
</dbReference>